<organism evidence="2 3">
    <name type="scientific">Eruca vesicaria subsp. sativa</name>
    <name type="common">Garden rocket</name>
    <name type="synonym">Eruca sativa</name>
    <dbReference type="NCBI Taxonomy" id="29727"/>
    <lineage>
        <taxon>Eukaryota</taxon>
        <taxon>Viridiplantae</taxon>
        <taxon>Streptophyta</taxon>
        <taxon>Embryophyta</taxon>
        <taxon>Tracheophyta</taxon>
        <taxon>Spermatophyta</taxon>
        <taxon>Magnoliopsida</taxon>
        <taxon>eudicotyledons</taxon>
        <taxon>Gunneridae</taxon>
        <taxon>Pentapetalae</taxon>
        <taxon>rosids</taxon>
        <taxon>malvids</taxon>
        <taxon>Brassicales</taxon>
        <taxon>Brassicaceae</taxon>
        <taxon>Brassiceae</taxon>
        <taxon>Eruca</taxon>
    </lineage>
</organism>
<comment type="caution">
    <text evidence="2">The sequence shown here is derived from an EMBL/GenBank/DDBJ whole genome shotgun (WGS) entry which is preliminary data.</text>
</comment>
<feature type="non-terminal residue" evidence="2">
    <location>
        <position position="1"/>
    </location>
</feature>
<keyword evidence="3" id="KW-1185">Reference proteome</keyword>
<dbReference type="GO" id="GO:0016020">
    <property type="term" value="C:membrane"/>
    <property type="evidence" value="ECO:0007669"/>
    <property type="project" value="UniProtKB-SubCell"/>
</dbReference>
<name>A0ABC8JDC9_ERUVS</name>
<accession>A0ABC8JDC9</accession>
<keyword evidence="1" id="KW-0285">Flavoprotein</keyword>
<evidence type="ECO:0000313" key="3">
    <source>
        <dbReference type="Proteomes" id="UP001642260"/>
    </source>
</evidence>
<comment type="cofactor">
    <cofactor evidence="1">
        <name>FAD</name>
        <dbReference type="ChEBI" id="CHEBI:57692"/>
    </cofactor>
</comment>
<dbReference type="InterPro" id="IPR036188">
    <property type="entry name" value="FAD/NAD-bd_sf"/>
</dbReference>
<sequence>DGRRVHVIERDLKEPQRFMGELMQAGGRLKLAQLGLEDCLKEIDAQESKSLAIYKDGKHGTLYYPSSTKFPYEPQGRFLRNGRLVQRLRKKAISLA</sequence>
<protein>
    <recommendedName>
        <fullName evidence="1">Squalene monooxygenase</fullName>
        <ecNumber evidence="1">1.14.14.17</ecNumber>
    </recommendedName>
</protein>
<comment type="similarity">
    <text evidence="1">Belongs to the squalene monooxygenase family.</text>
</comment>
<dbReference type="EMBL" id="CAKOAT010093799">
    <property type="protein sequence ID" value="CAH8320559.1"/>
    <property type="molecule type" value="Genomic_DNA"/>
</dbReference>
<feature type="non-terminal residue" evidence="2">
    <location>
        <position position="96"/>
    </location>
</feature>
<evidence type="ECO:0000256" key="1">
    <source>
        <dbReference type="RuleBase" id="RU367121"/>
    </source>
</evidence>
<gene>
    <name evidence="2" type="ORF">ERUC_LOCUS9110</name>
</gene>
<dbReference type="GO" id="GO:0016126">
    <property type="term" value="P:sterol biosynthetic process"/>
    <property type="evidence" value="ECO:0007669"/>
    <property type="project" value="UniProtKB-UniRule"/>
</dbReference>
<dbReference type="SUPFAM" id="SSF51905">
    <property type="entry name" value="FAD/NAD(P)-binding domain"/>
    <property type="match status" value="1"/>
</dbReference>
<proteinExistence type="inferred from homology"/>
<dbReference type="Proteomes" id="UP001642260">
    <property type="component" value="Unassembled WGS sequence"/>
</dbReference>
<dbReference type="GO" id="GO:0050660">
    <property type="term" value="F:flavin adenine dinucleotide binding"/>
    <property type="evidence" value="ECO:0007669"/>
    <property type="project" value="UniProtKB-UniRule"/>
</dbReference>
<keyword evidence="1" id="KW-0560">Oxidoreductase</keyword>
<keyword evidence="1" id="KW-0274">FAD</keyword>
<reference evidence="2 3" key="1">
    <citation type="submission" date="2022-03" db="EMBL/GenBank/DDBJ databases">
        <authorList>
            <person name="Macdonald S."/>
            <person name="Ahmed S."/>
            <person name="Newling K."/>
        </authorList>
    </citation>
    <scope>NUCLEOTIDE SEQUENCE [LARGE SCALE GENOMIC DNA]</scope>
</reference>
<dbReference type="EC" id="1.14.14.17" evidence="1"/>
<comment type="subcellular location">
    <subcellularLocation>
        <location evidence="1">Membrane</location>
        <topology evidence="1">Multi-pass membrane protein</topology>
    </subcellularLocation>
</comment>
<dbReference type="AlphaFoldDB" id="A0ABC8JDC9"/>
<dbReference type="PANTHER" id="PTHR10835">
    <property type="entry name" value="SQUALENE MONOOXYGENASE"/>
    <property type="match status" value="1"/>
</dbReference>
<dbReference type="PANTHER" id="PTHR10835:SF20">
    <property type="entry name" value="SQUALENE EPOXIDASE 4"/>
    <property type="match status" value="1"/>
</dbReference>
<comment type="function">
    <text evidence="1">Catalyzes the stereospecific oxidation of squalene to (S)-2,3-epoxysqualene, and is considered to be a rate-limiting enzyme in steroid biosynthesis.</text>
</comment>
<evidence type="ECO:0000313" key="2">
    <source>
        <dbReference type="EMBL" id="CAH8320559.1"/>
    </source>
</evidence>
<comment type="catalytic activity">
    <reaction evidence="1">
        <text>squalene + reduced [NADPH--hemoprotein reductase] + O2 = (S)-2,3-epoxysqualene + oxidized [NADPH--hemoprotein reductase] + H2O + H(+)</text>
        <dbReference type="Rhea" id="RHEA:25282"/>
        <dbReference type="Rhea" id="RHEA-COMP:11964"/>
        <dbReference type="Rhea" id="RHEA-COMP:11965"/>
        <dbReference type="ChEBI" id="CHEBI:15377"/>
        <dbReference type="ChEBI" id="CHEBI:15378"/>
        <dbReference type="ChEBI" id="CHEBI:15379"/>
        <dbReference type="ChEBI" id="CHEBI:15440"/>
        <dbReference type="ChEBI" id="CHEBI:15441"/>
        <dbReference type="ChEBI" id="CHEBI:57618"/>
        <dbReference type="ChEBI" id="CHEBI:58210"/>
        <dbReference type="EC" id="1.14.14.17"/>
    </reaction>
</comment>
<dbReference type="GO" id="GO:0004506">
    <property type="term" value="F:squalene monooxygenase activity"/>
    <property type="evidence" value="ECO:0007669"/>
    <property type="project" value="UniProtKB-UniRule"/>
</dbReference>
<dbReference type="InterPro" id="IPR040125">
    <property type="entry name" value="Squalene_monox"/>
</dbReference>